<dbReference type="AlphaFoldDB" id="A0A5C6DLQ8"/>
<comment type="caution">
    <text evidence="2">The sequence shown here is derived from an EMBL/GenBank/DDBJ whole genome shotgun (WGS) entry which is preliminary data.</text>
</comment>
<evidence type="ECO:0000256" key="1">
    <source>
        <dbReference type="SAM" id="MobiDB-lite"/>
    </source>
</evidence>
<dbReference type="Proteomes" id="UP000315471">
    <property type="component" value="Unassembled WGS sequence"/>
</dbReference>
<evidence type="ECO:0000313" key="2">
    <source>
        <dbReference type="EMBL" id="TWU37542.1"/>
    </source>
</evidence>
<organism evidence="2 3">
    <name type="scientific">Novipirellula aureliae</name>
    <dbReference type="NCBI Taxonomy" id="2527966"/>
    <lineage>
        <taxon>Bacteria</taxon>
        <taxon>Pseudomonadati</taxon>
        <taxon>Planctomycetota</taxon>
        <taxon>Planctomycetia</taxon>
        <taxon>Pirellulales</taxon>
        <taxon>Pirellulaceae</taxon>
        <taxon>Novipirellula</taxon>
    </lineage>
</organism>
<dbReference type="Gene3D" id="2.180.10.10">
    <property type="entry name" value="RHS repeat-associated core"/>
    <property type="match status" value="1"/>
</dbReference>
<name>A0A5C6DLQ8_9BACT</name>
<protein>
    <submittedName>
        <fullName evidence="2">Uncharacterized protein</fullName>
    </submittedName>
</protein>
<keyword evidence="3" id="KW-1185">Reference proteome</keyword>
<reference evidence="2 3" key="1">
    <citation type="submission" date="2019-02" db="EMBL/GenBank/DDBJ databases">
        <title>Deep-cultivation of Planctomycetes and their phenomic and genomic characterization uncovers novel biology.</title>
        <authorList>
            <person name="Wiegand S."/>
            <person name="Jogler M."/>
            <person name="Boedeker C."/>
            <person name="Pinto D."/>
            <person name="Vollmers J."/>
            <person name="Rivas-Marin E."/>
            <person name="Kohn T."/>
            <person name="Peeters S.H."/>
            <person name="Heuer A."/>
            <person name="Rast P."/>
            <person name="Oberbeckmann S."/>
            <person name="Bunk B."/>
            <person name="Jeske O."/>
            <person name="Meyerdierks A."/>
            <person name="Storesund J.E."/>
            <person name="Kallscheuer N."/>
            <person name="Luecker S."/>
            <person name="Lage O.M."/>
            <person name="Pohl T."/>
            <person name="Merkel B.J."/>
            <person name="Hornburger P."/>
            <person name="Mueller R.-W."/>
            <person name="Bruemmer F."/>
            <person name="Labrenz M."/>
            <person name="Spormann A.M."/>
            <person name="Op Den Camp H."/>
            <person name="Overmann J."/>
            <person name="Amann R."/>
            <person name="Jetten M.S.M."/>
            <person name="Mascher T."/>
            <person name="Medema M.H."/>
            <person name="Devos D.P."/>
            <person name="Kaster A.-K."/>
            <person name="Ovreas L."/>
            <person name="Rohde M."/>
            <person name="Galperin M.Y."/>
            <person name="Jogler C."/>
        </authorList>
    </citation>
    <scope>NUCLEOTIDE SEQUENCE [LARGE SCALE GENOMIC DNA]</scope>
    <source>
        <strain evidence="2 3">Q31b</strain>
    </source>
</reference>
<sequence length="263" mass="28756">MISFTPTLSPKQSCSRDPIGYEGGSNNIYEYVGSQPVKWIDPHGLEWNLGRNPPPGYGSPHDDGDLPSNQDKFDDWVKDESLRGDWWIGLPKCPSKICVLTLKTNSRLPREFFANPDPTDWHSPGPMGSNEGRYHPNGVYSMRSRSRNDASNQCVYDANGSLISGAPTHGTVDSSAPGSFPLAHYLDDVAAVELAASLDGCWDDGGFFGAGHIIEGCSGENMQKYFDLRPTWGESDPPDEDPCDPCKFPTLVPGTYSGPSPRR</sequence>
<feature type="region of interest" description="Disordered" evidence="1">
    <location>
        <begin position="229"/>
        <end position="263"/>
    </location>
</feature>
<proteinExistence type="predicted"/>
<gene>
    <name evidence="2" type="ORF">Q31b_43300</name>
</gene>
<accession>A0A5C6DLQ8</accession>
<evidence type="ECO:0000313" key="3">
    <source>
        <dbReference type="Proteomes" id="UP000315471"/>
    </source>
</evidence>
<dbReference type="EMBL" id="SJPY01000007">
    <property type="protein sequence ID" value="TWU37542.1"/>
    <property type="molecule type" value="Genomic_DNA"/>
</dbReference>